<dbReference type="InterPro" id="IPR021229">
    <property type="entry name" value="DUF2800"/>
</dbReference>
<evidence type="ECO:0000256" key="1">
    <source>
        <dbReference type="SAM" id="MobiDB-lite"/>
    </source>
</evidence>
<sequence length="373" mass="41606">MAAHAILSVSASHRWLSCPPSARLCADKEDTASEYALQGTDAHTLCEHKLKKAIGMKTRNPTKNLSYYDEEMEQCAEEYATFCSSVVEEVKQNCKDPVVLIEQRLDFSQYVPEGFGTGDCVIIGDGTLHVIDYKHGKGVEVMADNNPQMMCYALGALNLFDGIYDISEVSMTIFQPRRENVSTFIMKKEDLYSWAETVLAPTAKLAFDGEGEFKAGSHCQFCKVKATCRKRMEYNMEMAKYDFEMPATLEEAEIAVILTKADELVAWAADVKEYALQQAVSGTHYDGFKVVEGRSNRKYTDEDAVAEVVKNAGKDPYEKKLLGITAMTSVLGKKKFEELLGAYVYKPQGKPTLVPESDKRPAINTAKEDFSEN</sequence>
<feature type="compositionally biased region" description="Basic and acidic residues" evidence="1">
    <location>
        <begin position="356"/>
        <end position="373"/>
    </location>
</feature>
<accession>A0A8S5LSQ5</accession>
<name>A0A8S5LSQ5_9CAUD</name>
<evidence type="ECO:0000313" key="2">
    <source>
        <dbReference type="EMBL" id="DAD72871.1"/>
    </source>
</evidence>
<feature type="region of interest" description="Disordered" evidence="1">
    <location>
        <begin position="349"/>
        <end position="373"/>
    </location>
</feature>
<reference evidence="2" key="1">
    <citation type="journal article" date="2021" name="Proc. Natl. Acad. Sci. U.S.A.">
        <title>A Catalog of Tens of Thousands of Viruses from Human Metagenomes Reveals Hidden Associations with Chronic Diseases.</title>
        <authorList>
            <person name="Tisza M.J."/>
            <person name="Buck C.B."/>
        </authorList>
    </citation>
    <scope>NUCLEOTIDE SEQUENCE</scope>
    <source>
        <strain evidence="2">CtMAv2</strain>
    </source>
</reference>
<dbReference type="InterPro" id="IPR011604">
    <property type="entry name" value="PDDEXK-like_dom_sf"/>
</dbReference>
<organism evidence="2">
    <name type="scientific">Siphoviridae sp. ctMAv2</name>
    <dbReference type="NCBI Taxonomy" id="2826258"/>
    <lineage>
        <taxon>Viruses</taxon>
        <taxon>Duplodnaviria</taxon>
        <taxon>Heunggongvirae</taxon>
        <taxon>Uroviricota</taxon>
        <taxon>Caudoviricetes</taxon>
    </lineage>
</organism>
<dbReference type="Pfam" id="PF10926">
    <property type="entry name" value="DUF2800"/>
    <property type="match status" value="1"/>
</dbReference>
<protein>
    <recommendedName>
        <fullName evidence="3">DUF2800 domain-containing protein</fullName>
    </recommendedName>
</protein>
<dbReference type="EMBL" id="BK014727">
    <property type="protein sequence ID" value="DAD72871.1"/>
    <property type="molecule type" value="Genomic_DNA"/>
</dbReference>
<evidence type="ECO:0008006" key="3">
    <source>
        <dbReference type="Google" id="ProtNLM"/>
    </source>
</evidence>
<proteinExistence type="predicted"/>
<dbReference type="Gene3D" id="3.90.320.10">
    <property type="match status" value="1"/>
</dbReference>